<proteinExistence type="predicted"/>
<keyword evidence="3" id="KW-1185">Reference proteome</keyword>
<dbReference type="PANTHER" id="PTHR22996:SF0">
    <property type="entry name" value="RE60872P-RELATED"/>
    <property type="match status" value="1"/>
</dbReference>
<accession>A0A4P9VYH2</accession>
<dbReference type="InterPro" id="IPR045194">
    <property type="entry name" value="MGRN1/RNF157-like"/>
</dbReference>
<feature type="region of interest" description="Disordered" evidence="1">
    <location>
        <begin position="184"/>
        <end position="209"/>
    </location>
</feature>
<dbReference type="AlphaFoldDB" id="A0A4P9VYH2"/>
<feature type="region of interest" description="Disordered" evidence="1">
    <location>
        <begin position="68"/>
        <end position="87"/>
    </location>
</feature>
<dbReference type="GO" id="GO:0008270">
    <property type="term" value="F:zinc ion binding"/>
    <property type="evidence" value="ECO:0007669"/>
    <property type="project" value="UniProtKB-KW"/>
</dbReference>
<organism evidence="2 3">
    <name type="scientific">Blyttiomyces helicus</name>
    <dbReference type="NCBI Taxonomy" id="388810"/>
    <lineage>
        <taxon>Eukaryota</taxon>
        <taxon>Fungi</taxon>
        <taxon>Fungi incertae sedis</taxon>
        <taxon>Chytridiomycota</taxon>
        <taxon>Chytridiomycota incertae sedis</taxon>
        <taxon>Chytridiomycetes</taxon>
        <taxon>Chytridiomycetes incertae sedis</taxon>
        <taxon>Blyttiomyces</taxon>
    </lineage>
</organism>
<dbReference type="GO" id="GO:0061630">
    <property type="term" value="F:ubiquitin protein ligase activity"/>
    <property type="evidence" value="ECO:0007669"/>
    <property type="project" value="UniProtKB-EC"/>
</dbReference>
<dbReference type="GO" id="GO:0005737">
    <property type="term" value="C:cytoplasm"/>
    <property type="evidence" value="ECO:0007669"/>
    <property type="project" value="TreeGrafter"/>
</dbReference>
<feature type="region of interest" description="Disordered" evidence="1">
    <location>
        <begin position="361"/>
        <end position="383"/>
    </location>
</feature>
<dbReference type="OrthoDB" id="1711136at2759"/>
<dbReference type="PANTHER" id="PTHR22996">
    <property type="entry name" value="MAHOGUNIN"/>
    <property type="match status" value="1"/>
</dbReference>
<reference evidence="3" key="1">
    <citation type="journal article" date="2018" name="Nat. Microbiol.">
        <title>Leveraging single-cell genomics to expand the fungal tree of life.</title>
        <authorList>
            <person name="Ahrendt S.R."/>
            <person name="Quandt C.A."/>
            <person name="Ciobanu D."/>
            <person name="Clum A."/>
            <person name="Salamov A."/>
            <person name="Andreopoulos B."/>
            <person name="Cheng J.F."/>
            <person name="Woyke T."/>
            <person name="Pelin A."/>
            <person name="Henrissat B."/>
            <person name="Reynolds N.K."/>
            <person name="Benny G.L."/>
            <person name="Smith M.E."/>
            <person name="James T.Y."/>
            <person name="Grigoriev I.V."/>
        </authorList>
    </citation>
    <scope>NUCLEOTIDE SEQUENCE [LARGE SCALE GENOMIC DNA]</scope>
</reference>
<dbReference type="Proteomes" id="UP000269721">
    <property type="component" value="Unassembled WGS sequence"/>
</dbReference>
<protein>
    <submittedName>
        <fullName evidence="2">Uncharacterized protein</fullName>
    </submittedName>
</protein>
<name>A0A4P9VYH2_9FUNG</name>
<evidence type="ECO:0000256" key="1">
    <source>
        <dbReference type="SAM" id="MobiDB-lite"/>
    </source>
</evidence>
<dbReference type="GO" id="GO:0016567">
    <property type="term" value="P:protein ubiquitination"/>
    <property type="evidence" value="ECO:0007669"/>
    <property type="project" value="TreeGrafter"/>
</dbReference>
<gene>
    <name evidence="2" type="ORF">BDK51DRAFT_33371</name>
</gene>
<sequence>MGGELAGRRPGSKGAWKDWEVAHPPCLPAPPNFTSQPSAAAQVHATTTLESLVALKKNTLRLTPTLAAAPHSDAHPPPPPPPATSPRLHRLQFRFDATTPCQIHLHQHVKEVLVTSPVRRVAFRAGEGSGAPRSVVFGPFGAGLNQCFDVVDEFEGGGVGAEEGDGGMETGAEGEGGHVADAADAADAADTRPHDIEAPPPILPPAALPNRRATADPFAAAARRGPVVYPLVIEIEALTDGQPGPNISPSHFNSQSTFLSLQPTKEGTFDLKVLKQKAMINGVSYLLQEIYGFTDSLGPEDAEPSNNTTTPEDLQTMRECVGREAQAGAGAGRGPPKCPICRQVFHSLLQINLPQHFLRPSTAPPTSQIPTRPPHIPGEVGQDTVLDVQTV</sequence>
<feature type="compositionally biased region" description="Pro residues" evidence="1">
    <location>
        <begin position="198"/>
        <end position="207"/>
    </location>
</feature>
<evidence type="ECO:0000313" key="2">
    <source>
        <dbReference type="EMBL" id="RKO84005.1"/>
    </source>
</evidence>
<dbReference type="EMBL" id="ML000601">
    <property type="protein sequence ID" value="RKO84005.1"/>
    <property type="molecule type" value="Genomic_DNA"/>
</dbReference>
<feature type="region of interest" description="Disordered" evidence="1">
    <location>
        <begin position="1"/>
        <end position="40"/>
    </location>
</feature>
<evidence type="ECO:0000313" key="3">
    <source>
        <dbReference type="Proteomes" id="UP000269721"/>
    </source>
</evidence>
<feature type="compositionally biased region" description="Pro residues" evidence="1">
    <location>
        <begin position="75"/>
        <end position="84"/>
    </location>
</feature>